<reference evidence="2" key="1">
    <citation type="submission" date="2017-09" db="EMBL/GenBank/DDBJ databases">
        <title>Depth-based differentiation of microbial function through sediment-hosted aquifers and enrichment of novel symbionts in the deep terrestrial subsurface.</title>
        <authorList>
            <person name="Probst A.J."/>
            <person name="Ladd B."/>
            <person name="Jarett J.K."/>
            <person name="Geller-Mcgrath D.E."/>
            <person name="Sieber C.M.K."/>
            <person name="Emerson J.B."/>
            <person name="Anantharaman K."/>
            <person name="Thomas B.C."/>
            <person name="Malmstrom R."/>
            <person name="Stieglmeier M."/>
            <person name="Klingl A."/>
            <person name="Woyke T."/>
            <person name="Ryan C.M."/>
            <person name="Banfield J.F."/>
        </authorList>
    </citation>
    <scope>NUCLEOTIDE SEQUENCE [LARGE SCALE GENOMIC DNA]</scope>
</reference>
<proteinExistence type="predicted"/>
<dbReference type="Gene3D" id="1.25.70.10">
    <property type="entry name" value="Transcription termination factor 3, mitochondrial"/>
    <property type="match status" value="1"/>
</dbReference>
<dbReference type="Proteomes" id="UP000230843">
    <property type="component" value="Unassembled WGS sequence"/>
</dbReference>
<comment type="caution">
    <text evidence="1">The sequence shown here is derived from an EMBL/GenBank/DDBJ whole genome shotgun (WGS) entry which is preliminary data.</text>
</comment>
<evidence type="ECO:0000313" key="1">
    <source>
        <dbReference type="EMBL" id="PJA89655.1"/>
    </source>
</evidence>
<protein>
    <submittedName>
        <fullName evidence="1">Uncharacterized protein</fullName>
    </submittedName>
</protein>
<dbReference type="EMBL" id="PFVJ01000065">
    <property type="protein sequence ID" value="PJA89655.1"/>
    <property type="molecule type" value="Genomic_DNA"/>
</dbReference>
<gene>
    <name evidence="1" type="ORF">CO137_03125</name>
</gene>
<sequence length="126" mass="15157">MQKIVCAFPITLSYSWKRTKRILNNLEKYGFGHEQVVKIFYTLPATLGCSWERTKEVLDIFRNIDFNVLNKPKHLMFSPNTLQSRINFLRIKFEMENTELVKVVFQGNKQFEKRFEISKEELLRDY</sequence>
<accession>A0A2M7Z6E2</accession>
<evidence type="ECO:0000313" key="2">
    <source>
        <dbReference type="Proteomes" id="UP000230843"/>
    </source>
</evidence>
<organism evidence="1 2">
    <name type="scientific">Candidatus Magasanikbacteria bacterium CG_4_9_14_3_um_filter_32_9</name>
    <dbReference type="NCBI Taxonomy" id="1974644"/>
    <lineage>
        <taxon>Bacteria</taxon>
        <taxon>Candidatus Magasanikiibacteriota</taxon>
    </lineage>
</organism>
<dbReference type="InterPro" id="IPR038538">
    <property type="entry name" value="MTERF_sf"/>
</dbReference>
<name>A0A2M7Z6E2_9BACT</name>
<dbReference type="AlphaFoldDB" id="A0A2M7Z6E2"/>